<name>A0A8T1AXG5_9STRA</name>
<dbReference type="EMBL" id="RCMV01001864">
    <property type="protein sequence ID" value="KAG3206075.1"/>
    <property type="molecule type" value="Genomic_DNA"/>
</dbReference>
<dbReference type="Pfam" id="PF10551">
    <property type="entry name" value="MULE"/>
    <property type="match status" value="1"/>
</dbReference>
<dbReference type="EMBL" id="RCMK01001754">
    <property type="protein sequence ID" value="KAG2888908.1"/>
    <property type="molecule type" value="Genomic_DNA"/>
</dbReference>
<dbReference type="AlphaFoldDB" id="A0A8T1AXG5"/>
<evidence type="ECO:0000313" key="5">
    <source>
        <dbReference type="EMBL" id="KAG2888908.1"/>
    </source>
</evidence>
<feature type="domain" description="MULE transposase" evidence="2">
    <location>
        <begin position="182"/>
        <end position="276"/>
    </location>
</feature>
<proteinExistence type="predicted"/>
<reference evidence="5" key="1">
    <citation type="submission" date="2018-10" db="EMBL/GenBank/DDBJ databases">
        <title>Effector identification in a new, highly contiguous assembly of the strawberry crown rot pathogen Phytophthora cactorum.</title>
        <authorList>
            <person name="Armitage A.D."/>
            <person name="Nellist C.F."/>
            <person name="Bates H."/>
            <person name="Vickerstaff R.J."/>
            <person name="Harrison R.J."/>
        </authorList>
    </citation>
    <scope>NUCLEOTIDE SEQUENCE</scope>
    <source>
        <strain evidence="3">15-7</strain>
        <strain evidence="4">4032</strain>
        <strain evidence="5">4040</strain>
        <strain evidence="6">P415</strain>
        <strain evidence="7">P421</strain>
    </source>
</reference>
<evidence type="ECO:0000313" key="6">
    <source>
        <dbReference type="EMBL" id="KAG2960730.1"/>
    </source>
</evidence>
<protein>
    <recommendedName>
        <fullName evidence="2">MULE transposase domain-containing protein</fullName>
    </recommendedName>
</protein>
<evidence type="ECO:0000313" key="7">
    <source>
        <dbReference type="EMBL" id="KAG3206075.1"/>
    </source>
</evidence>
<organism evidence="5 8">
    <name type="scientific">Phytophthora cactorum</name>
    <dbReference type="NCBI Taxonomy" id="29920"/>
    <lineage>
        <taxon>Eukaryota</taxon>
        <taxon>Sar</taxon>
        <taxon>Stramenopiles</taxon>
        <taxon>Oomycota</taxon>
        <taxon>Peronosporomycetes</taxon>
        <taxon>Peronosporales</taxon>
        <taxon>Peronosporaceae</taxon>
        <taxon>Phytophthora</taxon>
    </lineage>
</organism>
<evidence type="ECO:0000256" key="1">
    <source>
        <dbReference type="SAM" id="MobiDB-lite"/>
    </source>
</evidence>
<dbReference type="EMBL" id="RCMG01001664">
    <property type="protein sequence ID" value="KAG2822401.1"/>
    <property type="molecule type" value="Genomic_DNA"/>
</dbReference>
<dbReference type="Proteomes" id="UP000760860">
    <property type="component" value="Unassembled WGS sequence"/>
</dbReference>
<dbReference type="VEuPathDB" id="FungiDB:PC110_g19309"/>
<dbReference type="InterPro" id="IPR018289">
    <property type="entry name" value="MULE_transposase_dom"/>
</dbReference>
<dbReference type="Proteomes" id="UP000774804">
    <property type="component" value="Unassembled WGS sequence"/>
</dbReference>
<gene>
    <name evidence="3" type="ORF">PC113_g22335</name>
    <name evidence="4" type="ORF">PC115_g22222</name>
    <name evidence="5" type="ORF">PC117_g24801</name>
    <name evidence="6" type="ORF">PC118_g22357</name>
    <name evidence="7" type="ORF">PC129_g21868</name>
</gene>
<accession>A0A8T1AXG5</accession>
<dbReference type="PANTHER" id="PTHR47160:SF5">
    <property type="entry name" value="MULE TRANSPOSASE DOMAIN-CONTAINING PROTEIN"/>
    <property type="match status" value="1"/>
</dbReference>
<sequence>MEYNGNNFYCQRTVEESGTSYFICAQYRGGCKARLIVRNDTVKSHNDHTCDKDVKQAPTLTDVRAEMRVYLQEACLANLSHPPSLIWERVMASLREAHPDDALNTIFRLPSISIIKYTRAQATGSDAFRAIESVPTRNVAEDDRRPFLQFNVVHTVGCGQHRYVGFGHPDLVRLLRYSRSAIFIDGTFKMVPRPFTQCLIVMVMDPGVDVYAPAMYVLMDSKQQDAYWNAVNYVIVQTDHLLEPATVTCDFERGLMNAITDQIPLVKTVGCLFHWKQALRRKMIEQRVPQNQIAPALAPGVIDVLTIIPVDQIADTGIRFVRSRVDETGSKTKWDAFWRYFRKTWMSTCGADLWNVDSMTAFGIDLQNRTNNPLESYNRAFGDRFSVKHPSLLSFVEIAKENARRYVQLIDDVKHNRREPPAHAQEVEPRIPPEFHHF</sequence>
<comment type="caution">
    <text evidence="5">The sequence shown here is derived from an EMBL/GenBank/DDBJ whole genome shotgun (WGS) entry which is preliminary data.</text>
</comment>
<feature type="region of interest" description="Disordered" evidence="1">
    <location>
        <begin position="417"/>
        <end position="438"/>
    </location>
</feature>
<dbReference type="Proteomes" id="UP000736787">
    <property type="component" value="Unassembled WGS sequence"/>
</dbReference>
<evidence type="ECO:0000259" key="2">
    <source>
        <dbReference type="Pfam" id="PF10551"/>
    </source>
</evidence>
<dbReference type="EMBL" id="RCMI01001764">
    <property type="protein sequence ID" value="KAG2881479.1"/>
    <property type="molecule type" value="Genomic_DNA"/>
</dbReference>
<dbReference type="Proteomes" id="UP000697107">
    <property type="component" value="Unassembled WGS sequence"/>
</dbReference>
<dbReference type="EMBL" id="RCML01001727">
    <property type="protein sequence ID" value="KAG2960730.1"/>
    <property type="molecule type" value="Genomic_DNA"/>
</dbReference>
<evidence type="ECO:0000313" key="8">
    <source>
        <dbReference type="Proteomes" id="UP000736787"/>
    </source>
</evidence>
<dbReference type="Proteomes" id="UP000735874">
    <property type="component" value="Unassembled WGS sequence"/>
</dbReference>
<evidence type="ECO:0000313" key="3">
    <source>
        <dbReference type="EMBL" id="KAG2822401.1"/>
    </source>
</evidence>
<evidence type="ECO:0000313" key="4">
    <source>
        <dbReference type="EMBL" id="KAG2881479.1"/>
    </source>
</evidence>
<dbReference type="Gene3D" id="2.20.25.240">
    <property type="match status" value="1"/>
</dbReference>
<dbReference type="PANTHER" id="PTHR47160">
    <property type="entry name" value="PUTATIVE-RELATED"/>
    <property type="match status" value="1"/>
</dbReference>